<accession>A0A0D2FWP3</accession>
<dbReference type="Proteomes" id="UP000054266">
    <property type="component" value="Unassembled WGS sequence"/>
</dbReference>
<feature type="transmembrane region" description="Helical" evidence="1">
    <location>
        <begin position="309"/>
        <end position="329"/>
    </location>
</feature>
<organism evidence="2 3">
    <name type="scientific">Phialophora macrospora</name>
    <dbReference type="NCBI Taxonomy" id="1851006"/>
    <lineage>
        <taxon>Eukaryota</taxon>
        <taxon>Fungi</taxon>
        <taxon>Dikarya</taxon>
        <taxon>Ascomycota</taxon>
        <taxon>Pezizomycotina</taxon>
        <taxon>Eurotiomycetes</taxon>
        <taxon>Chaetothyriomycetidae</taxon>
        <taxon>Chaetothyriales</taxon>
        <taxon>Herpotrichiellaceae</taxon>
        <taxon>Phialophora</taxon>
    </lineage>
</organism>
<sequence>MTMWPAVQIHNPSEPKEIDCSSSTMRSRRTATLRIGDVRWRKFEESNPGALSTPKDFQLICSSTRFCQLPSAQHRHESPLLTGGQDHQSSIGKCSGGIQLWPLLGNKLHVYRLPGETLCVSPENILGLTPILPCDDTETSLCRILYGVSEYAYDTVLPIKRIAASRHDSEKASDAVQRFKTGKDHELKFVKVASTLSAAAAVGSLSWPSITETPWSALALFYSSLLFAIFALIGAAQHSALLNTIFVNREIGSHSQLTLTLFLSKARPESTEKTAQSSDERARHASDDQHGDTIISWNMVFVWQFPLMLMRWSWVAFVVVMALHVWKPLFPGLGAPDHYKVAVFFLAVCATVCLVFAWCSFWGYRAAKISTSCHTLVEAVGTSPVPAVSIDIDGSGAGHVFCTETV</sequence>
<proteinExistence type="predicted"/>
<name>A0A0D2FWP3_9EURO</name>
<keyword evidence="1" id="KW-1133">Transmembrane helix</keyword>
<reference evidence="2 3" key="1">
    <citation type="submission" date="2015-01" db="EMBL/GenBank/DDBJ databases">
        <title>The Genome Sequence of Capronia semiimmersa CBS27337.</title>
        <authorList>
            <consortium name="The Broad Institute Genomics Platform"/>
            <person name="Cuomo C."/>
            <person name="de Hoog S."/>
            <person name="Gorbushina A."/>
            <person name="Stielow B."/>
            <person name="Teixiera M."/>
            <person name="Abouelleil A."/>
            <person name="Chapman S.B."/>
            <person name="Priest M."/>
            <person name="Young S.K."/>
            <person name="Wortman J."/>
            <person name="Nusbaum C."/>
            <person name="Birren B."/>
        </authorList>
    </citation>
    <scope>NUCLEOTIDE SEQUENCE [LARGE SCALE GENOMIC DNA]</scope>
    <source>
        <strain evidence="2 3">CBS 27337</strain>
    </source>
</reference>
<dbReference type="HOGENOM" id="CLU_677924_0_0_1"/>
<evidence type="ECO:0000256" key="1">
    <source>
        <dbReference type="SAM" id="Phobius"/>
    </source>
</evidence>
<dbReference type="AlphaFoldDB" id="A0A0D2FWP3"/>
<evidence type="ECO:0000313" key="2">
    <source>
        <dbReference type="EMBL" id="KIW64379.1"/>
    </source>
</evidence>
<feature type="transmembrane region" description="Helical" evidence="1">
    <location>
        <begin position="216"/>
        <end position="236"/>
    </location>
</feature>
<evidence type="ECO:0000313" key="3">
    <source>
        <dbReference type="Proteomes" id="UP000054266"/>
    </source>
</evidence>
<protein>
    <submittedName>
        <fullName evidence="2">Uncharacterized protein</fullName>
    </submittedName>
</protein>
<dbReference type="EMBL" id="KN846961">
    <property type="protein sequence ID" value="KIW64379.1"/>
    <property type="molecule type" value="Genomic_DNA"/>
</dbReference>
<feature type="transmembrane region" description="Helical" evidence="1">
    <location>
        <begin position="341"/>
        <end position="364"/>
    </location>
</feature>
<keyword evidence="1" id="KW-0472">Membrane</keyword>
<keyword evidence="1" id="KW-0812">Transmembrane</keyword>
<gene>
    <name evidence="2" type="ORF">PV04_09318</name>
</gene>
<keyword evidence="3" id="KW-1185">Reference proteome</keyword>